<reference evidence="1 2" key="1">
    <citation type="submission" date="2024-01" db="EMBL/GenBank/DDBJ databases">
        <authorList>
            <person name="Waweru B."/>
        </authorList>
    </citation>
    <scope>NUCLEOTIDE SEQUENCE [LARGE SCALE GENOMIC DNA]</scope>
</reference>
<evidence type="ECO:0000313" key="2">
    <source>
        <dbReference type="Proteomes" id="UP001314170"/>
    </source>
</evidence>
<name>A0AAV1SRY5_9ROSI</name>
<gene>
    <name evidence="1" type="ORF">DCAF_LOCUS25868</name>
</gene>
<organism evidence="1 2">
    <name type="scientific">Dovyalis caffra</name>
    <dbReference type="NCBI Taxonomy" id="77055"/>
    <lineage>
        <taxon>Eukaryota</taxon>
        <taxon>Viridiplantae</taxon>
        <taxon>Streptophyta</taxon>
        <taxon>Embryophyta</taxon>
        <taxon>Tracheophyta</taxon>
        <taxon>Spermatophyta</taxon>
        <taxon>Magnoliopsida</taxon>
        <taxon>eudicotyledons</taxon>
        <taxon>Gunneridae</taxon>
        <taxon>Pentapetalae</taxon>
        <taxon>rosids</taxon>
        <taxon>fabids</taxon>
        <taxon>Malpighiales</taxon>
        <taxon>Salicaceae</taxon>
        <taxon>Flacourtieae</taxon>
        <taxon>Dovyalis</taxon>
    </lineage>
</organism>
<comment type="caution">
    <text evidence="1">The sequence shown here is derived from an EMBL/GenBank/DDBJ whole genome shotgun (WGS) entry which is preliminary data.</text>
</comment>
<dbReference type="AlphaFoldDB" id="A0AAV1SRY5"/>
<keyword evidence="2" id="KW-1185">Reference proteome</keyword>
<dbReference type="EMBL" id="CAWUPB010001195">
    <property type="protein sequence ID" value="CAK7355608.1"/>
    <property type="molecule type" value="Genomic_DNA"/>
</dbReference>
<protein>
    <submittedName>
        <fullName evidence="1">Uncharacterized protein</fullName>
    </submittedName>
</protein>
<proteinExistence type="predicted"/>
<sequence length="110" mass="12575">MAKDGVRVVDDAIVWVELRISDNWKSYRVWVGGSNYVQEGACGGVRYGVQSKARHVCKEELTIARCGARAIGYVGRKMKACGVTMVHFSRKERKEKSYNEGKFRVWEKEE</sequence>
<dbReference type="Proteomes" id="UP001314170">
    <property type="component" value="Unassembled WGS sequence"/>
</dbReference>
<accession>A0AAV1SRY5</accession>
<evidence type="ECO:0000313" key="1">
    <source>
        <dbReference type="EMBL" id="CAK7355608.1"/>
    </source>
</evidence>